<feature type="compositionally biased region" description="Polar residues" evidence="1">
    <location>
        <begin position="105"/>
        <end position="116"/>
    </location>
</feature>
<feature type="domain" description="HVO-0234-like beta-propeller" evidence="2">
    <location>
        <begin position="3"/>
        <end position="336"/>
    </location>
</feature>
<evidence type="ECO:0000313" key="4">
    <source>
        <dbReference type="Proteomes" id="UP000010846"/>
    </source>
</evidence>
<sequence>MQTLTEKRVYDEHVGARSCLVASATGLVVVRVTDTAVGEFSLVDRRPARDVAVEPIATDAGDARHAVAVATEDDVLVGTVAGSTVATNESATETEPATDLERPGTTASPDLSTSLSDALEPTGFGPATCVDAGPETIVAAAPDGELRCLEYADGQPAADSSWTEITAPREAAADEPVQRPSVAAIDAPYVATDRGVFRIRDRTLQAIGLDEVRDVASDGVVLAGAESGLYTLESEWHSLLDDPVDAVSVVNRPSGSAPIQSAVGSGTALVALEFAESDAAPTRRTLATANDPIVDLTAGPAGPVYAITDAGTLIAADRTDHRRHVLGVRDPAAIALVD</sequence>
<keyword evidence="4" id="KW-1185">Reference proteome</keyword>
<dbReference type="InterPro" id="IPR056505">
    <property type="entry name" value="Beta-prop_HVO_0234"/>
</dbReference>
<dbReference type="OrthoDB" id="213812at2157"/>
<dbReference type="EMBL" id="CP003050">
    <property type="protein sequence ID" value="AGB17728.1"/>
    <property type="molecule type" value="Genomic_DNA"/>
</dbReference>
<dbReference type="eggNOG" id="arCOG04726">
    <property type="taxonomic scope" value="Archaea"/>
</dbReference>
<dbReference type="Pfam" id="PF23366">
    <property type="entry name" value="Beta-prop_HVO_0234"/>
    <property type="match status" value="1"/>
</dbReference>
<feature type="compositionally biased region" description="Polar residues" evidence="1">
    <location>
        <begin position="86"/>
        <end position="95"/>
    </location>
</feature>
<organism evidence="3 4">
    <name type="scientific">Halovivax ruber (strain DSM 18193 / JCM 13892 / XH-70)</name>
    <dbReference type="NCBI Taxonomy" id="797302"/>
    <lineage>
        <taxon>Archaea</taxon>
        <taxon>Methanobacteriati</taxon>
        <taxon>Methanobacteriota</taxon>
        <taxon>Stenosarchaea group</taxon>
        <taxon>Halobacteria</taxon>
        <taxon>Halobacteriales</taxon>
        <taxon>Natrialbaceae</taxon>
        <taxon>Halovivax</taxon>
    </lineage>
</organism>
<protein>
    <recommendedName>
        <fullName evidence="2">HVO-0234-like beta-propeller domain-containing protein</fullName>
    </recommendedName>
</protein>
<evidence type="ECO:0000259" key="2">
    <source>
        <dbReference type="Pfam" id="PF23366"/>
    </source>
</evidence>
<gene>
    <name evidence="3" type="ordered locus">Halru_3162</name>
</gene>
<name>L0IFV8_HALRX</name>
<dbReference type="AlphaFoldDB" id="L0IFV8"/>
<evidence type="ECO:0000256" key="1">
    <source>
        <dbReference type="SAM" id="MobiDB-lite"/>
    </source>
</evidence>
<dbReference type="HOGENOM" id="CLU_082034_0_0_2"/>
<feature type="region of interest" description="Disordered" evidence="1">
    <location>
        <begin position="86"/>
        <end position="120"/>
    </location>
</feature>
<accession>L0IFV8</accession>
<reference evidence="3" key="1">
    <citation type="submission" date="2011-09" db="EMBL/GenBank/DDBJ databases">
        <title>Complete sequence of Halovivax ruber XH-70.</title>
        <authorList>
            <consortium name="US DOE Joint Genome Institute"/>
            <person name="Lucas S."/>
            <person name="Han J."/>
            <person name="Lapidus A."/>
            <person name="Cheng J.-F."/>
            <person name="Goodwin L."/>
            <person name="Pitluck S."/>
            <person name="Peters L."/>
            <person name="Mikhailova N."/>
            <person name="Davenport K."/>
            <person name="Detter J.C."/>
            <person name="Han C."/>
            <person name="Tapia R."/>
            <person name="Land M."/>
            <person name="Hauser L."/>
            <person name="Kyrpides N."/>
            <person name="Ivanova N."/>
            <person name="Pagani I."/>
            <person name="Sproer C."/>
            <person name="Anderson I."/>
            <person name="Woyke T."/>
        </authorList>
    </citation>
    <scope>NUCLEOTIDE SEQUENCE</scope>
    <source>
        <strain evidence="3">XH-70</strain>
    </source>
</reference>
<proteinExistence type="predicted"/>
<dbReference type="STRING" id="797302.Halru_3162"/>
<dbReference type="KEGG" id="hru:Halru_3162"/>
<evidence type="ECO:0000313" key="3">
    <source>
        <dbReference type="EMBL" id="AGB17728.1"/>
    </source>
</evidence>
<dbReference type="Proteomes" id="UP000010846">
    <property type="component" value="Chromosome"/>
</dbReference>